<feature type="region of interest" description="Disordered" evidence="1">
    <location>
        <begin position="165"/>
        <end position="184"/>
    </location>
</feature>
<proteinExistence type="predicted"/>
<organism evidence="2 3">
    <name type="scientific">Varroa destructor</name>
    <name type="common">Honeybee mite</name>
    <dbReference type="NCBI Taxonomy" id="109461"/>
    <lineage>
        <taxon>Eukaryota</taxon>
        <taxon>Metazoa</taxon>
        <taxon>Ecdysozoa</taxon>
        <taxon>Arthropoda</taxon>
        <taxon>Chelicerata</taxon>
        <taxon>Arachnida</taxon>
        <taxon>Acari</taxon>
        <taxon>Parasitiformes</taxon>
        <taxon>Mesostigmata</taxon>
        <taxon>Gamasina</taxon>
        <taxon>Dermanyssoidea</taxon>
        <taxon>Varroidae</taxon>
        <taxon>Varroa</taxon>
    </lineage>
</organism>
<dbReference type="OMA" id="RREIECK"/>
<reference evidence="2" key="1">
    <citation type="submission" date="2021-01" db="UniProtKB">
        <authorList>
            <consortium name="EnsemblMetazoa"/>
        </authorList>
    </citation>
    <scope>IDENTIFICATION</scope>
</reference>
<accession>A0A7M7KB38</accession>
<dbReference type="InterPro" id="IPR006551">
    <property type="entry name" value="Polynucleotide_phosphatase"/>
</dbReference>
<dbReference type="Pfam" id="PF13671">
    <property type="entry name" value="AAA_33"/>
    <property type="match status" value="1"/>
</dbReference>
<protein>
    <recommendedName>
        <fullName evidence="4">Bifunctional polynucleotide phosphatase/kinase</fullName>
    </recommendedName>
</protein>
<dbReference type="GeneID" id="111250126"/>
<dbReference type="PANTHER" id="PTHR12083:SF9">
    <property type="entry name" value="BIFUNCTIONAL POLYNUCLEOTIDE PHOSPHATASE_KINASE"/>
    <property type="match status" value="1"/>
</dbReference>
<dbReference type="NCBIfam" id="TIGR01664">
    <property type="entry name" value="DNA-3'-Pase"/>
    <property type="match status" value="1"/>
</dbReference>
<dbReference type="FunFam" id="3.40.50.1000:FF:000078">
    <property type="entry name" value="Bifunctional polynucleotide phosphatase/kinase"/>
    <property type="match status" value="1"/>
</dbReference>
<dbReference type="AlphaFoldDB" id="A0A7M7KB38"/>
<dbReference type="FunFam" id="3.40.50.300:FF:000737">
    <property type="entry name" value="Bifunctional polynucleotide phosphatase/kinase"/>
    <property type="match status" value="1"/>
</dbReference>
<dbReference type="Pfam" id="PF08645">
    <property type="entry name" value="PNK3P"/>
    <property type="match status" value="1"/>
</dbReference>
<dbReference type="InParanoid" id="A0A7M7KB38"/>
<keyword evidence="3" id="KW-1185">Reference proteome</keyword>
<dbReference type="InterPro" id="IPR013954">
    <property type="entry name" value="PNK3P"/>
</dbReference>
<dbReference type="Proteomes" id="UP000594260">
    <property type="component" value="Unplaced"/>
</dbReference>
<dbReference type="InterPro" id="IPR027417">
    <property type="entry name" value="P-loop_NTPase"/>
</dbReference>
<dbReference type="InterPro" id="IPR023214">
    <property type="entry name" value="HAD_sf"/>
</dbReference>
<sequence>MEIIGRLKHLSHSSKFVRTRVCISSYCEIAMIRTYHKCVLIGPEKIGLQDGEEVTLKGKAGSEQVRISPDFSTGYIRVLQLVDSQKTVIPERSVLLKTRFDSCLVKHRERIRLAKDIYYEVSFPPCDRELETSSSIGGQKRKVTKVELTKAESLAKKPKVATTEQKSLLAKTDNGSESTNSESSLETTLAGSWEDISDLKVLVFQPLKRIRSTKCACFDMDGTLITTKSGKQFPEDMRDWRLLYPESILTKIKKLNDEGYRLVIFSNQGGLATGKESKTNLQRKFMQIMKKIDVAMTMYLTYGRGIYRKPCDGLWSLLESDNGPLDKRASFYVGDAAGRPKDWQPKARKDHSKVDRLFALNYGVPFFTPEEFFLKHPVVKFDMPEFDPKSLFNNRVYGTVIEPASDKGTEFVSIHNMAADHSEVVLFVGYPASGKSTLAKRLVEEESYVHICQDMLGSLDRCVKAVREALKNKRKVIVDNTNVGKEQRKRYVDLAKEAGVPCRCFWFNCSINQVRHNNKFRLLTGTDAQHKDVNDITLFSLRKKFEEPEANEGFNQIVVMKMVPHFKVQHHQQLYFMYLLED</sequence>
<evidence type="ECO:0008006" key="4">
    <source>
        <dbReference type="Google" id="ProtNLM"/>
    </source>
</evidence>
<dbReference type="GO" id="GO:0003690">
    <property type="term" value="F:double-stranded DNA binding"/>
    <property type="evidence" value="ECO:0007669"/>
    <property type="project" value="TreeGrafter"/>
</dbReference>
<dbReference type="FunCoup" id="A0A7M7KB38">
    <property type="interactions" value="999"/>
</dbReference>
<dbReference type="KEGG" id="vde:111250126"/>
<dbReference type="EnsemblMetazoa" id="XM_022804873">
    <property type="protein sequence ID" value="XP_022660608"/>
    <property type="gene ID" value="LOC111250126"/>
</dbReference>
<evidence type="ECO:0000256" key="1">
    <source>
        <dbReference type="SAM" id="MobiDB-lite"/>
    </source>
</evidence>
<dbReference type="CTD" id="11284"/>
<dbReference type="NCBIfam" id="TIGR01662">
    <property type="entry name" value="HAD-SF-IIIA"/>
    <property type="match status" value="1"/>
</dbReference>
<evidence type="ECO:0000313" key="3">
    <source>
        <dbReference type="Proteomes" id="UP000594260"/>
    </source>
</evidence>
<dbReference type="GO" id="GO:0046403">
    <property type="term" value="F:polynucleotide 3'-phosphatase activity"/>
    <property type="evidence" value="ECO:0007669"/>
    <property type="project" value="TreeGrafter"/>
</dbReference>
<dbReference type="InterPro" id="IPR006549">
    <property type="entry name" value="HAD-SF_hydro_IIIA"/>
</dbReference>
<dbReference type="SUPFAM" id="SSF56784">
    <property type="entry name" value="HAD-like"/>
    <property type="match status" value="1"/>
</dbReference>
<name>A0A7M7KB38_VARDE</name>
<evidence type="ECO:0000313" key="2">
    <source>
        <dbReference type="EnsemblMetazoa" id="XP_022660608"/>
    </source>
</evidence>
<dbReference type="RefSeq" id="XP_022660608.1">
    <property type="nucleotide sequence ID" value="XM_022804873.1"/>
</dbReference>
<dbReference type="Gene3D" id="3.40.50.300">
    <property type="entry name" value="P-loop containing nucleotide triphosphate hydrolases"/>
    <property type="match status" value="1"/>
</dbReference>
<dbReference type="PANTHER" id="PTHR12083">
    <property type="entry name" value="BIFUNCTIONAL POLYNUCLEOTIDE PHOSPHATASE/KINASE"/>
    <property type="match status" value="1"/>
</dbReference>
<dbReference type="GO" id="GO:0006281">
    <property type="term" value="P:DNA repair"/>
    <property type="evidence" value="ECO:0007669"/>
    <property type="project" value="TreeGrafter"/>
</dbReference>
<dbReference type="OrthoDB" id="19045at2759"/>
<dbReference type="Gene3D" id="3.40.50.1000">
    <property type="entry name" value="HAD superfamily/HAD-like"/>
    <property type="match status" value="1"/>
</dbReference>
<dbReference type="SUPFAM" id="SSF52540">
    <property type="entry name" value="P-loop containing nucleoside triphosphate hydrolases"/>
    <property type="match status" value="1"/>
</dbReference>
<dbReference type="InterPro" id="IPR036412">
    <property type="entry name" value="HAD-like_sf"/>
</dbReference>
<dbReference type="GO" id="GO:0046404">
    <property type="term" value="F:ATP-dependent polydeoxyribonucleotide 5'-hydroxyl-kinase activity"/>
    <property type="evidence" value="ECO:0007669"/>
    <property type="project" value="TreeGrafter"/>
</dbReference>